<feature type="non-terminal residue" evidence="2">
    <location>
        <position position="1"/>
    </location>
</feature>
<dbReference type="AlphaFoldDB" id="A0A392N5L7"/>
<dbReference type="Gene3D" id="3.60.10.10">
    <property type="entry name" value="Endonuclease/exonuclease/phosphatase"/>
    <property type="match status" value="1"/>
</dbReference>
<evidence type="ECO:0000313" key="3">
    <source>
        <dbReference type="Proteomes" id="UP000265520"/>
    </source>
</evidence>
<comment type="caution">
    <text evidence="2">The sequence shown here is derived from an EMBL/GenBank/DDBJ whole genome shotgun (WGS) entry which is preliminary data.</text>
</comment>
<sequence length="241" mass="26740">EESKEHGSDSGESCRRLPGIELAVVLPATNVNSGQSGVRVLMEEHVLPDVESPLDPLEDHDCGAVKRSAIRELIRKEKVDFLAIQETKVETVTPALCYAIWGGENCQWASLPASANSGGISSIWNMSSFSLIFSFICDGFVGVCLEWGATKKVCCMVNVYSSCDLMTKRRMWQNLLMSKRGFGGGAWCVLGDFNAVLHRDERRGLNQLGTSPLPAEIVEFRDFVTHMDLIDLPLLRRKFTR</sequence>
<evidence type="ECO:0000259" key="1">
    <source>
        <dbReference type="Pfam" id="PF03372"/>
    </source>
</evidence>
<dbReference type="GO" id="GO:0003964">
    <property type="term" value="F:RNA-directed DNA polymerase activity"/>
    <property type="evidence" value="ECO:0007669"/>
    <property type="project" value="UniProtKB-KW"/>
</dbReference>
<dbReference type="SUPFAM" id="SSF56219">
    <property type="entry name" value="DNase I-like"/>
    <property type="match status" value="1"/>
</dbReference>
<dbReference type="Proteomes" id="UP000265520">
    <property type="component" value="Unassembled WGS sequence"/>
</dbReference>
<dbReference type="InterPro" id="IPR005135">
    <property type="entry name" value="Endo/exonuclease/phosphatase"/>
</dbReference>
<reference evidence="2 3" key="1">
    <citation type="journal article" date="2018" name="Front. Plant Sci.">
        <title>Red Clover (Trifolium pratense) and Zigzag Clover (T. medium) - A Picture of Genomic Similarities and Differences.</title>
        <authorList>
            <person name="Dluhosova J."/>
            <person name="Istvanek J."/>
            <person name="Nedelnik J."/>
            <person name="Repkova J."/>
        </authorList>
    </citation>
    <scope>NUCLEOTIDE SEQUENCE [LARGE SCALE GENOMIC DNA]</scope>
    <source>
        <strain evidence="3">cv. 10/8</strain>
        <tissue evidence="2">Leaf</tissue>
    </source>
</reference>
<dbReference type="InterPro" id="IPR036691">
    <property type="entry name" value="Endo/exonu/phosph_ase_sf"/>
</dbReference>
<feature type="domain" description="Endonuclease/exonuclease/phosphatase" evidence="1">
    <location>
        <begin position="65"/>
        <end position="210"/>
    </location>
</feature>
<name>A0A392N5L7_9FABA</name>
<keyword evidence="3" id="KW-1185">Reference proteome</keyword>
<organism evidence="2 3">
    <name type="scientific">Trifolium medium</name>
    <dbReference type="NCBI Taxonomy" id="97028"/>
    <lineage>
        <taxon>Eukaryota</taxon>
        <taxon>Viridiplantae</taxon>
        <taxon>Streptophyta</taxon>
        <taxon>Embryophyta</taxon>
        <taxon>Tracheophyta</taxon>
        <taxon>Spermatophyta</taxon>
        <taxon>Magnoliopsida</taxon>
        <taxon>eudicotyledons</taxon>
        <taxon>Gunneridae</taxon>
        <taxon>Pentapetalae</taxon>
        <taxon>rosids</taxon>
        <taxon>fabids</taxon>
        <taxon>Fabales</taxon>
        <taxon>Fabaceae</taxon>
        <taxon>Papilionoideae</taxon>
        <taxon>50 kb inversion clade</taxon>
        <taxon>NPAAA clade</taxon>
        <taxon>Hologalegina</taxon>
        <taxon>IRL clade</taxon>
        <taxon>Trifolieae</taxon>
        <taxon>Trifolium</taxon>
    </lineage>
</organism>
<keyword evidence="2" id="KW-0808">Transferase</keyword>
<keyword evidence="2" id="KW-0548">Nucleotidyltransferase</keyword>
<proteinExistence type="predicted"/>
<evidence type="ECO:0000313" key="2">
    <source>
        <dbReference type="EMBL" id="MCH93784.1"/>
    </source>
</evidence>
<accession>A0A392N5L7</accession>
<keyword evidence="2" id="KW-0695">RNA-directed DNA polymerase</keyword>
<dbReference type="EMBL" id="LXQA010025767">
    <property type="protein sequence ID" value="MCH93784.1"/>
    <property type="molecule type" value="Genomic_DNA"/>
</dbReference>
<dbReference type="Pfam" id="PF03372">
    <property type="entry name" value="Exo_endo_phos"/>
    <property type="match status" value="1"/>
</dbReference>
<feature type="non-terminal residue" evidence="2">
    <location>
        <position position="241"/>
    </location>
</feature>
<protein>
    <submittedName>
        <fullName evidence="2">LINE-1 reverse transcriptase like</fullName>
    </submittedName>
</protein>